<dbReference type="Proteomes" id="UP000244189">
    <property type="component" value="Unassembled WGS sequence"/>
</dbReference>
<dbReference type="AlphaFoldDB" id="A0A2T5GMW8"/>
<evidence type="ECO:0000313" key="2">
    <source>
        <dbReference type="Proteomes" id="UP000244189"/>
    </source>
</evidence>
<comment type="caution">
    <text evidence="1">The sequence shown here is derived from an EMBL/GenBank/DDBJ whole genome shotgun (WGS) entry which is preliminary data.</text>
</comment>
<accession>A0A2T5GMW8</accession>
<proteinExistence type="predicted"/>
<sequence length="252" mass="28601">MILTCIMQRVFRTNIPAIHNWFVTTGMAGMVLLTICTPAQGQATTISDFEGVWKIAKPSNSLEASTPVVLTAEGRKALAENKRLRSQHKYDDYDITISRCSSPGVPRLMLTPMRFRIWQRLGVVTFDFEWNRALRQIDMRGRPTEPLLAPQMTGQTTGRWEGDALVAETVDVSDRTLIDDIMPHSSDMRVTERIRLVDADTLEDRITIDDPIYYAKPWGGVVTYTRQPATPFFPEHVCLDRRDTAARAMRGK</sequence>
<organism evidence="1 2">
    <name type="scientific">Sphingomonas aurantiaca</name>
    <dbReference type="NCBI Taxonomy" id="185949"/>
    <lineage>
        <taxon>Bacteria</taxon>
        <taxon>Pseudomonadati</taxon>
        <taxon>Pseudomonadota</taxon>
        <taxon>Alphaproteobacteria</taxon>
        <taxon>Sphingomonadales</taxon>
        <taxon>Sphingomonadaceae</taxon>
        <taxon>Sphingomonas</taxon>
    </lineage>
</organism>
<name>A0A2T5GMW8_9SPHN</name>
<protein>
    <submittedName>
        <fullName evidence="1">Uncharacterized protein</fullName>
    </submittedName>
</protein>
<keyword evidence="2" id="KW-1185">Reference proteome</keyword>
<gene>
    <name evidence="1" type="ORF">C8J26_2332</name>
</gene>
<reference evidence="1 2" key="1">
    <citation type="submission" date="2018-04" db="EMBL/GenBank/DDBJ databases">
        <title>Genomic Encyclopedia of Type Strains, Phase III (KMG-III): the genomes of soil and plant-associated and newly described type strains.</title>
        <authorList>
            <person name="Whitman W."/>
        </authorList>
    </citation>
    <scope>NUCLEOTIDE SEQUENCE [LARGE SCALE GENOMIC DNA]</scope>
    <source>
        <strain evidence="1 2">MA101b</strain>
    </source>
</reference>
<dbReference type="EMBL" id="QAOG01000003">
    <property type="protein sequence ID" value="PTQ60618.1"/>
    <property type="molecule type" value="Genomic_DNA"/>
</dbReference>
<evidence type="ECO:0000313" key="1">
    <source>
        <dbReference type="EMBL" id="PTQ60618.1"/>
    </source>
</evidence>